<feature type="domain" description="PAS" evidence="2">
    <location>
        <begin position="244"/>
        <end position="300"/>
    </location>
</feature>
<dbReference type="Gene3D" id="3.30.70.270">
    <property type="match status" value="1"/>
</dbReference>
<dbReference type="SUPFAM" id="SSF141868">
    <property type="entry name" value="EAL domain-like"/>
    <property type="match status" value="1"/>
</dbReference>
<dbReference type="InterPro" id="IPR000700">
    <property type="entry name" value="PAS-assoc_C"/>
</dbReference>
<feature type="domain" description="PAS" evidence="2">
    <location>
        <begin position="393"/>
        <end position="463"/>
    </location>
</feature>
<dbReference type="Pfam" id="PF00990">
    <property type="entry name" value="GGDEF"/>
    <property type="match status" value="1"/>
</dbReference>
<dbReference type="CDD" id="cd00130">
    <property type="entry name" value="PAS"/>
    <property type="match status" value="1"/>
</dbReference>
<dbReference type="InterPro" id="IPR029787">
    <property type="entry name" value="Nucleotide_cyclase"/>
</dbReference>
<dbReference type="Gene3D" id="3.20.20.450">
    <property type="entry name" value="EAL domain"/>
    <property type="match status" value="1"/>
</dbReference>
<dbReference type="PROSITE" id="PS50113">
    <property type="entry name" value="PAC"/>
    <property type="match status" value="2"/>
</dbReference>
<evidence type="ECO:0000259" key="3">
    <source>
        <dbReference type="PROSITE" id="PS50113"/>
    </source>
</evidence>
<dbReference type="PROSITE" id="PS50883">
    <property type="entry name" value="EAL"/>
    <property type="match status" value="1"/>
</dbReference>
<dbReference type="CDD" id="cd01948">
    <property type="entry name" value="EAL"/>
    <property type="match status" value="1"/>
</dbReference>
<keyword evidence="1" id="KW-0812">Transmembrane</keyword>
<dbReference type="Gene3D" id="3.30.450.40">
    <property type="match status" value="1"/>
</dbReference>
<reference evidence="6 7" key="1">
    <citation type="submission" date="2023-07" db="EMBL/GenBank/DDBJ databases">
        <title>Sorghum-associated microbial communities from plants grown in Nebraska, USA.</title>
        <authorList>
            <person name="Schachtman D."/>
        </authorList>
    </citation>
    <scope>NUCLEOTIDE SEQUENCE [LARGE SCALE GENOMIC DNA]</scope>
    <source>
        <strain evidence="6 7">BE308</strain>
    </source>
</reference>
<dbReference type="PROSITE" id="PS50887">
    <property type="entry name" value="GGDEF"/>
    <property type="match status" value="1"/>
</dbReference>
<gene>
    <name evidence="6" type="ORF">J2X15_001836</name>
</gene>
<organism evidence="6 7">
    <name type="scientific">Rhodoferax saidenbachensis</name>
    <dbReference type="NCBI Taxonomy" id="1484693"/>
    <lineage>
        <taxon>Bacteria</taxon>
        <taxon>Pseudomonadati</taxon>
        <taxon>Pseudomonadota</taxon>
        <taxon>Betaproteobacteria</taxon>
        <taxon>Burkholderiales</taxon>
        <taxon>Comamonadaceae</taxon>
        <taxon>Rhodoferax</taxon>
    </lineage>
</organism>
<dbReference type="InterPro" id="IPR043128">
    <property type="entry name" value="Rev_trsase/Diguanyl_cyclase"/>
</dbReference>
<dbReference type="InterPro" id="IPR000014">
    <property type="entry name" value="PAS"/>
</dbReference>
<dbReference type="NCBIfam" id="TIGR00229">
    <property type="entry name" value="sensory_box"/>
    <property type="match status" value="2"/>
</dbReference>
<keyword evidence="1" id="KW-0472">Membrane</keyword>
<dbReference type="SMART" id="SM00052">
    <property type="entry name" value="EAL"/>
    <property type="match status" value="1"/>
</dbReference>
<dbReference type="CDD" id="cd19410">
    <property type="entry name" value="HK9-like_sensor"/>
    <property type="match status" value="1"/>
</dbReference>
<sequence>MDHSYQLGQNGLVTYQEWWDYLHTRSSFEAKVLAAFMAAVVVVCVLWVSTWKLAGDTTNALRLVGHTHEVISTLAHIRGDTLQVELSTQNFRVTGDPAFLTERDATMALREAALARLQRLTLDNASQQERWGQLREVLDQRMAISKRVEWLRKTQGQEAANAFIAISPLKETRERTYRLISRMEDTENLLLQDRSAAQLRTQQFMLAAGVAVSLLLLTVLAGSYVLIKRQLRDTEASHRTLSASEESLSITLHSIGDAVLATDTRGRITRMNPVAERLTGWTRTEALGRPVDEVFQIVNEMTRLPAQIPVTKVITSGEVQVLANHTALISRDGRECPITDSAAPIRDSDGQLVGVVLVFRDETVARLAQHAVREHSALLEQRVQERTAQLRESEDHLRSVINNVPALIAFVDAQQRYVYANQQYQQRFAPERADLSGDTVREILGETRYAIAAPLITKVLQGEPQNYDWQPFPGVWQLISYMPKRDAQDRVTGYYVLGSDITERKLSEEKIQGLYTEVEQRVRELETASRALRTLSAGNRTMLRATDEQGLLDGMCNAIVEAGGYPMAVVWYADPKDAGAPLQAMAQSGYPAGLEGLRLHKGARIDHGQDRGVVVTALRTGHTHVDEDLRSEAGSVPWQAGLHGHAHAVACPLRVADVVMGVLVIYGAEPPPFGQDEVTLLTESADDLAFGIANLRARAEQQRVKDAMQRLTHHDALTGLPNETQFTALLIAAIETATRRRQPFAMLQANIERLSEINDALGFSRGDQMLQEFGARIRSVASPSAKVARLRGDEFAILLPGCDVGAALAMVRRLEDALARPFAIADIGLHVSARIGVSLFPAHGTTPHDLYRHMDIAVHQAKKKGVRHVVYDPSLNHNQSHHLNMAGELQRAIEAGDLMLYVQPKVEIATRRVCGVEGLVRWRHTERGIIPPGEFIGLAEHTGLIKPLTEWVIESGVRLIQSWQKQGHTLPIAVNLSARNLRDESLLDKIRQWQTQWGTAAGLLEMEITESAVMEDAELALRVLHGLRLESITLYLDDFGTGYSSLSYLQKLPVSYIKIDQSFVGDMSLNNDSAVIVRSTIDLAHDLGHKTVAEGVETQAQWDQLAGFGCDIAQGYFIARPMPAEDFPAWLANYQAQG</sequence>
<dbReference type="PROSITE" id="PS50112">
    <property type="entry name" value="PAS"/>
    <property type="match status" value="2"/>
</dbReference>
<evidence type="ECO:0000259" key="2">
    <source>
        <dbReference type="PROSITE" id="PS50112"/>
    </source>
</evidence>
<dbReference type="EMBL" id="JAVDXO010000003">
    <property type="protein sequence ID" value="MDR7306553.1"/>
    <property type="molecule type" value="Genomic_DNA"/>
</dbReference>
<dbReference type="InterPro" id="IPR052155">
    <property type="entry name" value="Biofilm_reg_signaling"/>
</dbReference>
<dbReference type="Proteomes" id="UP001268089">
    <property type="component" value="Unassembled WGS sequence"/>
</dbReference>
<dbReference type="SMART" id="SM00091">
    <property type="entry name" value="PAS"/>
    <property type="match status" value="2"/>
</dbReference>
<dbReference type="PANTHER" id="PTHR44757">
    <property type="entry name" value="DIGUANYLATE CYCLASE DGCP"/>
    <property type="match status" value="1"/>
</dbReference>
<evidence type="ECO:0000313" key="6">
    <source>
        <dbReference type="EMBL" id="MDR7306553.1"/>
    </source>
</evidence>
<keyword evidence="1" id="KW-1133">Transmembrane helix</keyword>
<keyword evidence="7" id="KW-1185">Reference proteome</keyword>
<dbReference type="InterPro" id="IPR035919">
    <property type="entry name" value="EAL_sf"/>
</dbReference>
<evidence type="ECO:0000256" key="1">
    <source>
        <dbReference type="SAM" id="Phobius"/>
    </source>
</evidence>
<dbReference type="InterPro" id="IPR013656">
    <property type="entry name" value="PAS_4"/>
</dbReference>
<dbReference type="RefSeq" id="WP_310341766.1">
    <property type="nucleotide sequence ID" value="NZ_JAVDXO010000003.1"/>
</dbReference>
<dbReference type="Pfam" id="PF00563">
    <property type="entry name" value="EAL"/>
    <property type="match status" value="1"/>
</dbReference>
<dbReference type="SMART" id="SM00267">
    <property type="entry name" value="GGDEF"/>
    <property type="match status" value="1"/>
</dbReference>
<dbReference type="InterPro" id="IPR000160">
    <property type="entry name" value="GGDEF_dom"/>
</dbReference>
<feature type="domain" description="PAC" evidence="3">
    <location>
        <begin position="315"/>
        <end position="374"/>
    </location>
</feature>
<feature type="transmembrane region" description="Helical" evidence="1">
    <location>
        <begin position="204"/>
        <end position="227"/>
    </location>
</feature>
<evidence type="ECO:0000259" key="5">
    <source>
        <dbReference type="PROSITE" id="PS50887"/>
    </source>
</evidence>
<dbReference type="Gene3D" id="3.30.450.20">
    <property type="entry name" value="PAS domain"/>
    <property type="match status" value="2"/>
</dbReference>
<dbReference type="NCBIfam" id="TIGR00254">
    <property type="entry name" value="GGDEF"/>
    <property type="match status" value="1"/>
</dbReference>
<dbReference type="Pfam" id="PF13185">
    <property type="entry name" value="GAF_2"/>
    <property type="match status" value="1"/>
</dbReference>
<dbReference type="SUPFAM" id="SSF55073">
    <property type="entry name" value="Nucleotide cyclase"/>
    <property type="match status" value="1"/>
</dbReference>
<evidence type="ECO:0000313" key="7">
    <source>
        <dbReference type="Proteomes" id="UP001268089"/>
    </source>
</evidence>
<proteinExistence type="predicted"/>
<dbReference type="Pfam" id="PF08448">
    <property type="entry name" value="PAS_4"/>
    <property type="match status" value="2"/>
</dbReference>
<name>A0ABU1ZLZ7_9BURK</name>
<dbReference type="InterPro" id="IPR029016">
    <property type="entry name" value="GAF-like_dom_sf"/>
</dbReference>
<dbReference type="InterPro" id="IPR035965">
    <property type="entry name" value="PAS-like_dom_sf"/>
</dbReference>
<dbReference type="CDD" id="cd01949">
    <property type="entry name" value="GGDEF"/>
    <property type="match status" value="1"/>
</dbReference>
<evidence type="ECO:0000259" key="4">
    <source>
        <dbReference type="PROSITE" id="PS50883"/>
    </source>
</evidence>
<dbReference type="PANTHER" id="PTHR44757:SF2">
    <property type="entry name" value="BIOFILM ARCHITECTURE MAINTENANCE PROTEIN MBAA"/>
    <property type="match status" value="1"/>
</dbReference>
<dbReference type="Pfam" id="PF05227">
    <property type="entry name" value="CHASE3"/>
    <property type="match status" value="1"/>
</dbReference>
<dbReference type="SUPFAM" id="SSF55781">
    <property type="entry name" value="GAF domain-like"/>
    <property type="match status" value="1"/>
</dbReference>
<accession>A0ABU1ZLZ7</accession>
<feature type="transmembrane region" description="Helical" evidence="1">
    <location>
        <begin position="32"/>
        <end position="54"/>
    </location>
</feature>
<dbReference type="InterPro" id="IPR007891">
    <property type="entry name" value="CHASE3"/>
</dbReference>
<dbReference type="InterPro" id="IPR001633">
    <property type="entry name" value="EAL_dom"/>
</dbReference>
<feature type="domain" description="GGDEF" evidence="5">
    <location>
        <begin position="742"/>
        <end position="874"/>
    </location>
</feature>
<protein>
    <submittedName>
        <fullName evidence="6">Diguanylate cyclase (GGDEF)-like protein/PAS domain S-box-containing protein</fullName>
    </submittedName>
</protein>
<feature type="domain" description="EAL" evidence="4">
    <location>
        <begin position="882"/>
        <end position="1135"/>
    </location>
</feature>
<comment type="caution">
    <text evidence="6">The sequence shown here is derived from an EMBL/GenBank/DDBJ whole genome shotgun (WGS) entry which is preliminary data.</text>
</comment>
<feature type="domain" description="PAC" evidence="3">
    <location>
        <begin position="460"/>
        <end position="513"/>
    </location>
</feature>
<dbReference type="InterPro" id="IPR003018">
    <property type="entry name" value="GAF"/>
</dbReference>
<dbReference type="SUPFAM" id="SSF55785">
    <property type="entry name" value="PYP-like sensor domain (PAS domain)"/>
    <property type="match status" value="2"/>
</dbReference>